<dbReference type="InterPro" id="IPR006439">
    <property type="entry name" value="HAD-SF_hydro_IA"/>
</dbReference>
<feature type="active site" description="Proton donor/acceptor" evidence="2">
    <location>
        <position position="29"/>
    </location>
</feature>
<dbReference type="PANTHER" id="PTHR43481:SF4">
    <property type="entry name" value="GLYCEROL-1-PHOSPHATE PHOSPHOHYDROLASE 1-RELATED"/>
    <property type="match status" value="1"/>
</dbReference>
<reference evidence="6 7" key="1">
    <citation type="submission" date="2019-06" db="EMBL/GenBank/DDBJ databases">
        <title>Sorghum-associated microbial communities from plants grown in Nebraska, USA.</title>
        <authorList>
            <person name="Schachtman D."/>
        </authorList>
    </citation>
    <scope>NUCLEOTIDE SEQUENCE [LARGE SCALE GENOMIC DNA]</scope>
    <source>
        <strain evidence="6 7">2482</strain>
    </source>
</reference>
<dbReference type="Proteomes" id="UP000319671">
    <property type="component" value="Unassembled WGS sequence"/>
</dbReference>
<gene>
    <name evidence="6" type="ORF">FB550_1011182</name>
</gene>
<keyword evidence="4" id="KW-0479">Metal-binding</keyword>
<dbReference type="GO" id="GO:0000287">
    <property type="term" value="F:magnesium ion binding"/>
    <property type="evidence" value="ECO:0007669"/>
    <property type="project" value="InterPro"/>
</dbReference>
<dbReference type="InterPro" id="IPR010972">
    <property type="entry name" value="Beta-PGM"/>
</dbReference>
<dbReference type="PANTHER" id="PTHR43481">
    <property type="entry name" value="FRUCTOSE-1-PHOSPHATE PHOSPHATASE"/>
    <property type="match status" value="1"/>
</dbReference>
<name>A0A561E0N6_9BACI</name>
<feature type="binding site" evidence="3">
    <location>
        <position position="43"/>
    </location>
    <ligand>
        <name>substrate</name>
    </ligand>
</feature>
<evidence type="ECO:0000256" key="4">
    <source>
        <dbReference type="PIRSR" id="PIRSR610972-3"/>
    </source>
</evidence>
<dbReference type="InterPro" id="IPR010976">
    <property type="entry name" value="B-phosphoglucomutase_hydrolase"/>
</dbReference>
<feature type="binding site" evidence="4">
    <location>
        <position position="27"/>
    </location>
    <ligand>
        <name>Mg(2+)</name>
        <dbReference type="ChEBI" id="CHEBI:18420"/>
    </ligand>
</feature>
<dbReference type="GO" id="GO:0005975">
    <property type="term" value="P:carbohydrate metabolic process"/>
    <property type="evidence" value="ECO:0007669"/>
    <property type="project" value="InterPro"/>
</dbReference>
<dbReference type="InterPro" id="IPR036412">
    <property type="entry name" value="HAD-like_sf"/>
</dbReference>
<feature type="binding site" evidence="3">
    <location>
        <begin position="62"/>
        <end position="67"/>
    </location>
    <ligand>
        <name>substrate</name>
    </ligand>
</feature>
<feature type="binding site" evidence="4">
    <location>
        <position position="29"/>
    </location>
    <ligand>
        <name>Mg(2+)</name>
        <dbReference type="ChEBI" id="CHEBI:18420"/>
    </ligand>
</feature>
<accession>A0A561E0N6</accession>
<sequence>MCRDWWLHRLLFDIRMGTMKISAVIFDLDGVIVSTDEYHYQAWKQISDQENIYFDRAINERLRGVSRMESLDIILSHSDKVYSESEKYLLAQRKNDIYCELLNKLSANDILPGIINLLISLKARDIKIAIGSSSKNTPFILDQIGLATNFDAIADGNSIKNSMPDSEVFLLAAEFLGVQPEECVVIEDAQAGIDAAKAAGMKAVGIGSAAKCFNADMKLNDISNLDIDHLLEVNEIRS</sequence>
<dbReference type="Gene3D" id="3.40.50.1000">
    <property type="entry name" value="HAD superfamily/HAD-like"/>
    <property type="match status" value="1"/>
</dbReference>
<feature type="binding site" evidence="4">
    <location>
        <position position="188"/>
    </location>
    <ligand>
        <name>Mg(2+)</name>
        <dbReference type="ChEBI" id="CHEBI:18420"/>
    </ligand>
</feature>
<dbReference type="EMBL" id="VIVN01000001">
    <property type="protein sequence ID" value="TWE09150.1"/>
    <property type="molecule type" value="Genomic_DNA"/>
</dbReference>
<evidence type="ECO:0000313" key="6">
    <source>
        <dbReference type="EMBL" id="TWE09150.1"/>
    </source>
</evidence>
<dbReference type="GO" id="GO:0008801">
    <property type="term" value="F:beta-phosphoglucomutase activity"/>
    <property type="evidence" value="ECO:0007669"/>
    <property type="project" value="InterPro"/>
</dbReference>
<dbReference type="NCBIfam" id="TIGR01990">
    <property type="entry name" value="bPGM"/>
    <property type="match status" value="1"/>
</dbReference>
<dbReference type="AlphaFoldDB" id="A0A561E0N6"/>
<feature type="binding site" evidence="3">
    <location>
        <position position="70"/>
    </location>
    <ligand>
        <name>substrate</name>
    </ligand>
</feature>
<feature type="binding site" evidence="4">
    <location>
        <position position="187"/>
    </location>
    <ligand>
        <name>Mg(2+)</name>
        <dbReference type="ChEBI" id="CHEBI:18420"/>
    </ligand>
</feature>
<dbReference type="InterPro" id="IPR023214">
    <property type="entry name" value="HAD_sf"/>
</dbReference>
<comment type="similarity">
    <text evidence="1">Belongs to the HAD-like hydrolase superfamily. CbbY/CbbZ/Gph/YieH family.</text>
</comment>
<evidence type="ECO:0000256" key="3">
    <source>
        <dbReference type="PIRSR" id="PIRSR610972-2"/>
    </source>
</evidence>
<dbReference type="NCBIfam" id="TIGR01509">
    <property type="entry name" value="HAD-SF-IA-v3"/>
    <property type="match status" value="1"/>
</dbReference>
<feature type="active site" description="Nucleophile" evidence="2">
    <location>
        <position position="27"/>
    </location>
</feature>
<feature type="site" description="Important for catalytic activity and assists the phosphoryl transfer reaction to Asp8 by balancing charge and orienting the reacting groups" evidence="5">
    <location>
        <position position="132"/>
    </location>
</feature>
<dbReference type="InterPro" id="IPR023198">
    <property type="entry name" value="PGP-like_dom2"/>
</dbReference>
<dbReference type="Gene3D" id="1.10.150.240">
    <property type="entry name" value="Putative phosphatase, domain 2"/>
    <property type="match status" value="1"/>
</dbReference>
<evidence type="ECO:0000256" key="1">
    <source>
        <dbReference type="ARBA" id="ARBA00006171"/>
    </source>
</evidence>
<evidence type="ECO:0000313" key="7">
    <source>
        <dbReference type="Proteomes" id="UP000319671"/>
    </source>
</evidence>
<feature type="binding site" evidence="3">
    <location>
        <position position="94"/>
    </location>
    <ligand>
        <name>substrate</name>
    </ligand>
</feature>
<dbReference type="InterPro" id="IPR051806">
    <property type="entry name" value="HAD-like_SPP"/>
</dbReference>
<evidence type="ECO:0000256" key="5">
    <source>
        <dbReference type="PIRSR" id="PIRSR610972-4"/>
    </source>
</evidence>
<organism evidence="6 7">
    <name type="scientific">Neobacillus bataviensis</name>
    <dbReference type="NCBI Taxonomy" id="220685"/>
    <lineage>
        <taxon>Bacteria</taxon>
        <taxon>Bacillati</taxon>
        <taxon>Bacillota</taxon>
        <taxon>Bacilli</taxon>
        <taxon>Bacillales</taxon>
        <taxon>Bacillaceae</taxon>
        <taxon>Neobacillus</taxon>
    </lineage>
</organism>
<feature type="binding site" evidence="3">
    <location>
        <begin position="132"/>
        <end position="136"/>
    </location>
    <ligand>
        <name>substrate</name>
    </ligand>
</feature>
<evidence type="ECO:0000256" key="2">
    <source>
        <dbReference type="PIRSR" id="PIRSR610972-1"/>
    </source>
</evidence>
<dbReference type="GO" id="GO:0050308">
    <property type="term" value="F:sugar-phosphatase activity"/>
    <property type="evidence" value="ECO:0007669"/>
    <property type="project" value="TreeGrafter"/>
</dbReference>
<feature type="binding site" evidence="3">
    <location>
        <begin position="27"/>
        <end position="29"/>
    </location>
    <ligand>
        <name>substrate</name>
    </ligand>
</feature>
<protein>
    <submittedName>
        <fullName evidence="6">Beta-phosphoglucomutase</fullName>
    </submittedName>
</protein>
<keyword evidence="4" id="KW-0460">Magnesium</keyword>
<keyword evidence="7" id="KW-1185">Reference proteome</keyword>
<proteinExistence type="inferred from homology"/>
<comment type="caution">
    <text evidence="6">The sequence shown here is derived from an EMBL/GenBank/DDBJ whole genome shotgun (WGS) entry which is preliminary data.</text>
</comment>
<dbReference type="CDD" id="cd02598">
    <property type="entry name" value="HAD_BPGM"/>
    <property type="match status" value="1"/>
</dbReference>
<comment type="cofactor">
    <cofactor evidence="4">
        <name>Mg(2+)</name>
        <dbReference type="ChEBI" id="CHEBI:18420"/>
    </cofactor>
    <text evidence="4">Binds 2 magnesium ions per subunit.</text>
</comment>
<dbReference type="SUPFAM" id="SSF56784">
    <property type="entry name" value="HAD-like"/>
    <property type="match status" value="1"/>
</dbReference>
<dbReference type="Pfam" id="PF00702">
    <property type="entry name" value="Hydrolase"/>
    <property type="match status" value="1"/>
</dbReference>
<dbReference type="NCBIfam" id="TIGR02009">
    <property type="entry name" value="PGMB-YQAB-SF"/>
    <property type="match status" value="1"/>
</dbReference>